<evidence type="ECO:0000313" key="2">
    <source>
        <dbReference type="EnsemblMetazoa" id="MDOA015861-PA"/>
    </source>
</evidence>
<reference evidence="2" key="1">
    <citation type="submission" date="2020-05" db="UniProtKB">
        <authorList>
            <consortium name="EnsemblMetazoa"/>
        </authorList>
    </citation>
    <scope>IDENTIFICATION</scope>
    <source>
        <strain evidence="2">Aabys</strain>
    </source>
</reference>
<proteinExistence type="predicted"/>
<evidence type="ECO:0008006" key="3">
    <source>
        <dbReference type="Google" id="ProtNLM"/>
    </source>
</evidence>
<protein>
    <recommendedName>
        <fullName evidence="3">Peptidase C19 ubiquitin carboxyl-terminal hydrolase domain-containing protein</fullName>
    </recommendedName>
</protein>
<feature type="region of interest" description="Disordered" evidence="1">
    <location>
        <begin position="1"/>
        <end position="49"/>
    </location>
</feature>
<dbReference type="AlphaFoldDB" id="A0A1I8NIV1"/>
<gene>
    <name evidence="2" type="primary">105262051</name>
</gene>
<dbReference type="VEuPathDB" id="VectorBase:MDOA015861"/>
<evidence type="ECO:0000256" key="1">
    <source>
        <dbReference type="SAM" id="MobiDB-lite"/>
    </source>
</evidence>
<name>A0A1I8NIV1_MUSDO</name>
<dbReference type="EnsemblMetazoa" id="MDOA015861-RA">
    <property type="protein sequence ID" value="MDOA015861-PA"/>
    <property type="gene ID" value="MDOA015861"/>
</dbReference>
<accession>A0A1I8NIV1</accession>
<sequence length="125" mass="13608">MASPMSPTNIYRQTGGPQTGPPHPSTMPHGYGPQQQTPLRHHFPTTGTVQNVNERTRLIELLRAPNILTSPTIEPSSKGLLNGPGQNNCFLNCAVQVSLKFFSSSFPWEIVYPVTSSVSGFPSFV</sequence>
<feature type="compositionally biased region" description="Polar residues" evidence="1">
    <location>
        <begin position="1"/>
        <end position="12"/>
    </location>
</feature>
<organism evidence="2">
    <name type="scientific">Musca domestica</name>
    <name type="common">House fly</name>
    <dbReference type="NCBI Taxonomy" id="7370"/>
    <lineage>
        <taxon>Eukaryota</taxon>
        <taxon>Metazoa</taxon>
        <taxon>Ecdysozoa</taxon>
        <taxon>Arthropoda</taxon>
        <taxon>Hexapoda</taxon>
        <taxon>Insecta</taxon>
        <taxon>Pterygota</taxon>
        <taxon>Neoptera</taxon>
        <taxon>Endopterygota</taxon>
        <taxon>Diptera</taxon>
        <taxon>Brachycera</taxon>
        <taxon>Muscomorpha</taxon>
        <taxon>Muscoidea</taxon>
        <taxon>Muscidae</taxon>
        <taxon>Musca</taxon>
    </lineage>
</organism>
<dbReference type="VEuPathDB" id="VectorBase:MDOMA2_019824"/>